<evidence type="ECO:0000259" key="1">
    <source>
        <dbReference type="Pfam" id="PF13304"/>
    </source>
</evidence>
<dbReference type="InterPro" id="IPR051396">
    <property type="entry name" value="Bact_Antivir_Def_Nuclease"/>
</dbReference>
<dbReference type="RefSeq" id="WP_129650815.1">
    <property type="nucleotide sequence ID" value="NZ_JBBMFL010000001.1"/>
</dbReference>
<dbReference type="GeneID" id="78179526"/>
<reference evidence="2 3" key="1">
    <citation type="submission" date="2024-03" db="EMBL/GenBank/DDBJ databases">
        <title>Human intestinal bacterial collection.</title>
        <authorList>
            <person name="Pauvert C."/>
            <person name="Hitch T.C.A."/>
            <person name="Clavel T."/>
        </authorList>
    </citation>
    <scope>NUCLEOTIDE SEQUENCE [LARGE SCALE GENOMIC DNA]</scope>
    <source>
        <strain evidence="2 3">CLA-KB-H122</strain>
    </source>
</reference>
<dbReference type="PANTHER" id="PTHR43581">
    <property type="entry name" value="ATP/GTP PHOSPHATASE"/>
    <property type="match status" value="1"/>
</dbReference>
<evidence type="ECO:0000313" key="3">
    <source>
        <dbReference type="Proteomes" id="UP001460202"/>
    </source>
</evidence>
<proteinExistence type="predicted"/>
<evidence type="ECO:0000313" key="2">
    <source>
        <dbReference type="EMBL" id="MEQ2543556.1"/>
    </source>
</evidence>
<protein>
    <submittedName>
        <fullName evidence="2">AAA family ATPase</fullName>
    </submittedName>
</protein>
<name>A0ABV1GT32_9BACT</name>
<gene>
    <name evidence="2" type="ORF">WMO46_01130</name>
</gene>
<dbReference type="InterPro" id="IPR027417">
    <property type="entry name" value="P-loop_NTPase"/>
</dbReference>
<dbReference type="PANTHER" id="PTHR43581:SF4">
    <property type="entry name" value="ATP_GTP PHOSPHATASE"/>
    <property type="match status" value="1"/>
</dbReference>
<sequence length="483" mass="56244">MAPFRLYSVRIEENNITTDNVTLISPRHSVGQQNEYSNYFSLIIGNNGTGKSRLLCSIAKLFKQIYNDKSPAKFFGSKANFNTVPNKVIALTNSLSDRFPLDNSFKKYRSVYERYNKTDDFIKNLYKDSKYIYLGPRSRNNFFSNKTTINRALDIFFEHYSELEISGYYRHVFDYLDFEPILKLRYRIPDLFKQGKRINKEFLFANTRATMSIMGQINGVDKTKTQLIDLYGQELADFFNNTEFSHDGYREILINFSAKNIERHSDDKRQYSNNITEYRILNILRKLNIVRSYEVKVYKKGGSEFSFEEASSGEANILSTLLALLPLLEDNCMVLIDEPEISLHPIWQAKYIELLNNIFEHFHGCHIIIASHSHLLVTDLPPDRSTVITLQNRKKNIMSEVIHESTFGWSAEDILLNVFRLPTSRNYYLSQVLSKGLELLADHDRPNSELNAVRRQIEEYFPLMKDNDPLKSIAEIIINATLR</sequence>
<dbReference type="Pfam" id="PF13304">
    <property type="entry name" value="AAA_21"/>
    <property type="match status" value="1"/>
</dbReference>
<organism evidence="2 3">
    <name type="scientific">Alistipes intestinihominis</name>
    <dbReference type="NCBI Taxonomy" id="3133172"/>
    <lineage>
        <taxon>Bacteria</taxon>
        <taxon>Pseudomonadati</taxon>
        <taxon>Bacteroidota</taxon>
        <taxon>Bacteroidia</taxon>
        <taxon>Bacteroidales</taxon>
        <taxon>Rikenellaceae</taxon>
        <taxon>Alistipes</taxon>
    </lineage>
</organism>
<dbReference type="Proteomes" id="UP001460202">
    <property type="component" value="Unassembled WGS sequence"/>
</dbReference>
<feature type="domain" description="ATPase AAA-type core" evidence="1">
    <location>
        <begin position="41"/>
        <end position="377"/>
    </location>
</feature>
<comment type="caution">
    <text evidence="2">The sequence shown here is derived from an EMBL/GenBank/DDBJ whole genome shotgun (WGS) entry which is preliminary data.</text>
</comment>
<accession>A0ABV1GT32</accession>
<dbReference type="SUPFAM" id="SSF52540">
    <property type="entry name" value="P-loop containing nucleoside triphosphate hydrolases"/>
    <property type="match status" value="1"/>
</dbReference>
<dbReference type="EMBL" id="JBBMFL010000001">
    <property type="protein sequence ID" value="MEQ2543556.1"/>
    <property type="molecule type" value="Genomic_DNA"/>
</dbReference>
<dbReference type="InterPro" id="IPR003959">
    <property type="entry name" value="ATPase_AAA_core"/>
</dbReference>
<keyword evidence="3" id="KW-1185">Reference proteome</keyword>
<dbReference type="Gene3D" id="3.40.50.300">
    <property type="entry name" value="P-loop containing nucleotide triphosphate hydrolases"/>
    <property type="match status" value="1"/>
</dbReference>